<evidence type="ECO:0000313" key="2">
    <source>
        <dbReference type="Proteomes" id="UP001430700"/>
    </source>
</evidence>
<dbReference type="EMBL" id="JAJJMN010000001">
    <property type="protein sequence ID" value="MCC9018958.1"/>
    <property type="molecule type" value="Genomic_DNA"/>
</dbReference>
<comment type="caution">
    <text evidence="1">The sequence shown here is derived from an EMBL/GenBank/DDBJ whole genome shotgun (WGS) entry which is preliminary data.</text>
</comment>
<proteinExistence type="predicted"/>
<organism evidence="1 2">
    <name type="scientific">Flavobacterium lipolyticum</name>
    <dbReference type="NCBI Taxonomy" id="2893754"/>
    <lineage>
        <taxon>Bacteria</taxon>
        <taxon>Pseudomonadati</taxon>
        <taxon>Bacteroidota</taxon>
        <taxon>Flavobacteriia</taxon>
        <taxon>Flavobacteriales</taxon>
        <taxon>Flavobacteriaceae</taxon>
        <taxon>Flavobacterium</taxon>
    </lineage>
</organism>
<dbReference type="Proteomes" id="UP001430700">
    <property type="component" value="Unassembled WGS sequence"/>
</dbReference>
<keyword evidence="2" id="KW-1185">Reference proteome</keyword>
<evidence type="ECO:0000313" key="1">
    <source>
        <dbReference type="EMBL" id="MCC9018958.1"/>
    </source>
</evidence>
<gene>
    <name evidence="1" type="ORF">LNQ34_14410</name>
</gene>
<reference evidence="1" key="1">
    <citation type="submission" date="2021-11" db="EMBL/GenBank/DDBJ databases">
        <title>Description of novel Flavobacterium species.</title>
        <authorList>
            <person name="Saticioglu I.B."/>
            <person name="Ay H."/>
            <person name="Altun S."/>
            <person name="Duman M."/>
        </authorList>
    </citation>
    <scope>NUCLEOTIDE SEQUENCE</scope>
    <source>
        <strain evidence="1">F-126</strain>
    </source>
</reference>
<protein>
    <submittedName>
        <fullName evidence="1">Uncharacterized protein</fullName>
    </submittedName>
</protein>
<dbReference type="RefSeq" id="WP_230000240.1">
    <property type="nucleotide sequence ID" value="NZ_JAJJMN010000001.1"/>
</dbReference>
<accession>A0ABS8M2B4</accession>
<sequence length="251" mass="28761">MHSAEWKEEMFRQFNKSPNNKSDIKDMLRIFGYGVPNIDKGLFSYNNALTFISQNTIKPFKRVAGGSPKTNEMHFFELPWPKEELLTNPDIEVTLKITLSYFIEPGVGEIGWKDKYRYRSHGLCFDVNSETEEVQAFKSRINKAVRDEEEGIEFDSDSGRWKIGMQGRKSGSIHSDSWTGTAAQLAACNLLAVYPIIGWWRQRTHLNKTEANARYSIIVTLETPITNVELYTPVEVSIKQMIPVIIETDSI</sequence>
<name>A0ABS8M2B4_9FLAO</name>